<feature type="transmembrane region" description="Helical" evidence="2">
    <location>
        <begin position="130"/>
        <end position="152"/>
    </location>
</feature>
<dbReference type="Gene3D" id="3.60.40.10">
    <property type="entry name" value="PPM-type phosphatase domain"/>
    <property type="match status" value="1"/>
</dbReference>
<feature type="transmembrane region" description="Helical" evidence="2">
    <location>
        <begin position="29"/>
        <end position="49"/>
    </location>
</feature>
<feature type="transmembrane region" description="Helical" evidence="2">
    <location>
        <begin position="164"/>
        <end position="184"/>
    </location>
</feature>
<protein>
    <submittedName>
        <fullName evidence="4">Serine/threonine protein kinases, putative</fullName>
    </submittedName>
</protein>
<evidence type="ECO:0000313" key="4">
    <source>
        <dbReference type="EMBL" id="EAY28536.1"/>
    </source>
</evidence>
<proteinExistence type="predicted"/>
<dbReference type="InterPro" id="IPR052016">
    <property type="entry name" value="Bact_Sigma-Reg"/>
</dbReference>
<reference evidence="4 5" key="1">
    <citation type="submission" date="2007-01" db="EMBL/GenBank/DDBJ databases">
        <authorList>
            <person name="Haygood M."/>
            <person name="Podell S."/>
            <person name="Anderson C."/>
            <person name="Hopkinson B."/>
            <person name="Roe K."/>
            <person name="Barbeau K."/>
            <person name="Gaasterland T."/>
            <person name="Ferriera S."/>
            <person name="Johnson J."/>
            <person name="Kravitz S."/>
            <person name="Beeson K."/>
            <person name="Sutton G."/>
            <person name="Rogers Y.-H."/>
            <person name="Friedman R."/>
            <person name="Frazier M."/>
            <person name="Venter J.C."/>
        </authorList>
    </citation>
    <scope>NUCLEOTIDE SEQUENCE [LARGE SCALE GENOMIC DNA]</scope>
    <source>
        <strain evidence="4 5">ATCC 23134</strain>
    </source>
</reference>
<dbReference type="InterPro" id="IPR001932">
    <property type="entry name" value="PPM-type_phosphatase-like_dom"/>
</dbReference>
<dbReference type="EMBL" id="AAWS01000015">
    <property type="protein sequence ID" value="EAY28536.1"/>
    <property type="molecule type" value="Genomic_DNA"/>
</dbReference>
<keyword evidence="4" id="KW-0723">Serine/threonine-protein kinase</keyword>
<gene>
    <name evidence="4" type="ORF">M23134_04383</name>
</gene>
<dbReference type="PANTHER" id="PTHR43156">
    <property type="entry name" value="STAGE II SPORULATION PROTEIN E-RELATED"/>
    <property type="match status" value="1"/>
</dbReference>
<evidence type="ECO:0000259" key="3">
    <source>
        <dbReference type="Pfam" id="PF07228"/>
    </source>
</evidence>
<feature type="transmembrane region" description="Helical" evidence="2">
    <location>
        <begin position="80"/>
        <end position="100"/>
    </location>
</feature>
<dbReference type="OrthoDB" id="974805at2"/>
<accession>A1ZM04</accession>
<keyword evidence="2" id="KW-1133">Transmembrane helix</keyword>
<dbReference type="eggNOG" id="COG2208">
    <property type="taxonomic scope" value="Bacteria"/>
</dbReference>
<dbReference type="GO" id="GO:0004674">
    <property type="term" value="F:protein serine/threonine kinase activity"/>
    <property type="evidence" value="ECO:0007669"/>
    <property type="project" value="UniProtKB-KW"/>
</dbReference>
<keyword evidence="4" id="KW-0808">Transferase</keyword>
<feature type="domain" description="PPM-type phosphatase" evidence="3">
    <location>
        <begin position="282"/>
        <end position="476"/>
    </location>
</feature>
<keyword evidence="2" id="KW-0812">Transmembrane</keyword>
<evidence type="ECO:0000256" key="2">
    <source>
        <dbReference type="SAM" id="Phobius"/>
    </source>
</evidence>
<keyword evidence="2" id="KW-0472">Membrane</keyword>
<evidence type="ECO:0000256" key="1">
    <source>
        <dbReference type="ARBA" id="ARBA00022801"/>
    </source>
</evidence>
<comment type="caution">
    <text evidence="4">The sequence shown here is derived from an EMBL/GenBank/DDBJ whole genome shotgun (WGS) entry which is preliminary data.</text>
</comment>
<evidence type="ECO:0000313" key="5">
    <source>
        <dbReference type="Proteomes" id="UP000004095"/>
    </source>
</evidence>
<dbReference type="PANTHER" id="PTHR43156:SF9">
    <property type="entry name" value="HAMP DOMAIN-CONTAINING PROTEIN"/>
    <property type="match status" value="1"/>
</dbReference>
<keyword evidence="5" id="KW-1185">Reference proteome</keyword>
<dbReference type="Proteomes" id="UP000004095">
    <property type="component" value="Unassembled WGS sequence"/>
</dbReference>
<dbReference type="Pfam" id="PF07228">
    <property type="entry name" value="SpoIIE"/>
    <property type="match status" value="1"/>
</dbReference>
<dbReference type="RefSeq" id="WP_002697777.1">
    <property type="nucleotide sequence ID" value="NZ_AAWS01000015.1"/>
</dbReference>
<name>A1ZM04_MICM2</name>
<dbReference type="InterPro" id="IPR036457">
    <property type="entry name" value="PPM-type-like_dom_sf"/>
</dbReference>
<dbReference type="GO" id="GO:0016791">
    <property type="term" value="F:phosphatase activity"/>
    <property type="evidence" value="ECO:0007669"/>
    <property type="project" value="TreeGrafter"/>
</dbReference>
<feature type="transmembrane region" description="Helical" evidence="2">
    <location>
        <begin position="56"/>
        <end position="74"/>
    </location>
</feature>
<keyword evidence="4" id="KW-0418">Kinase</keyword>
<organism evidence="4 5">
    <name type="scientific">Microscilla marina ATCC 23134</name>
    <dbReference type="NCBI Taxonomy" id="313606"/>
    <lineage>
        <taxon>Bacteria</taxon>
        <taxon>Pseudomonadati</taxon>
        <taxon>Bacteroidota</taxon>
        <taxon>Cytophagia</taxon>
        <taxon>Cytophagales</taxon>
        <taxon>Microscillaceae</taxon>
        <taxon>Microscilla</taxon>
    </lineage>
</organism>
<keyword evidence="1" id="KW-0378">Hydrolase</keyword>
<sequence length="477" mass="53995">MQNAIKDFIKWFIPPNISPQSEDYRKAGLVIYSIWITLFFSMIYLFVAMSICLRDLVDTLIITSIFFVTILFLFRSTGRLILTGNLFAANLFIISVISIIDTGGIDSPSIAWLILPTVAALMYANKNSAFAWAVVALAFIIEFFLVGLYGITFTAKYHAEARNVYGFFAFTGLFSYLLVIFVIYEQAKERFALQLKAANIKISEKNEEIQTQSNYLSEALQEITHSIEYAKRIQRAVLGDSKDLIEKFRQGFVLFEPRDIVSGDFFWHSSLTSLRGDSMKVLIGADCTGHGIPGAFMTIMGNALLDEIVNERKITAPNQILQELDQKVVATLQKKDKGEGINDGMDMAVLVVNETQQQAYFAGAKSPMWYISQGEIHQVKGSKYPIGSNQYNTVKVYESHTITLHPDTIFYLFSDGFQDQFGGSDNKKYLRSRFRRFLLSISHFPFSKQKNLLQQEFTSWKGSNEQTDDVLVIGVQV</sequence>
<dbReference type="AlphaFoldDB" id="A1ZM04"/>